<dbReference type="PANTHER" id="PTHR43003">
    <property type="entry name" value="DNA-3-METHYLADENINE GLYCOSYLASE"/>
    <property type="match status" value="1"/>
</dbReference>
<gene>
    <name evidence="6" type="ORF">FXN63_19985</name>
</gene>
<evidence type="ECO:0000259" key="5">
    <source>
        <dbReference type="SMART" id="SM00478"/>
    </source>
</evidence>
<dbReference type="GO" id="GO:0005737">
    <property type="term" value="C:cytoplasm"/>
    <property type="evidence" value="ECO:0007669"/>
    <property type="project" value="TreeGrafter"/>
</dbReference>
<dbReference type="EC" id="3.2.2.21" evidence="2"/>
<accession>A0A5C0B1V2</accession>
<keyword evidence="3" id="KW-0227">DNA damage</keyword>
<evidence type="ECO:0000313" key="6">
    <source>
        <dbReference type="EMBL" id="QEI07864.1"/>
    </source>
</evidence>
<evidence type="ECO:0000256" key="4">
    <source>
        <dbReference type="ARBA" id="ARBA00023204"/>
    </source>
</evidence>
<organism evidence="6 7">
    <name type="scientific">Pigmentiphaga aceris</name>
    <dbReference type="NCBI Taxonomy" id="1940612"/>
    <lineage>
        <taxon>Bacteria</taxon>
        <taxon>Pseudomonadati</taxon>
        <taxon>Pseudomonadota</taxon>
        <taxon>Betaproteobacteria</taxon>
        <taxon>Burkholderiales</taxon>
        <taxon>Alcaligenaceae</taxon>
        <taxon>Pigmentiphaga</taxon>
    </lineage>
</organism>
<keyword evidence="7" id="KW-1185">Reference proteome</keyword>
<dbReference type="SUPFAM" id="SSF48150">
    <property type="entry name" value="DNA-glycosylase"/>
    <property type="match status" value="1"/>
</dbReference>
<dbReference type="InterPro" id="IPR023170">
    <property type="entry name" value="HhH_base_excis_C"/>
</dbReference>
<dbReference type="Pfam" id="PF00730">
    <property type="entry name" value="HhH-GPD"/>
    <property type="match status" value="1"/>
</dbReference>
<reference evidence="6 7" key="1">
    <citation type="submission" date="2019-08" db="EMBL/GenBank/DDBJ databases">
        <title>Amphibian skin-associated Pigmentiphaga: genome sequence and occurrence across geography and hosts.</title>
        <authorList>
            <person name="Bletz M.C."/>
            <person name="Bunk B."/>
            <person name="Sproeer C."/>
            <person name="Biwer P."/>
            <person name="Reiter S."/>
            <person name="Rabemananjara F.C.E."/>
            <person name="Schulz S."/>
            <person name="Overmann J."/>
            <person name="Vences M."/>
        </authorList>
    </citation>
    <scope>NUCLEOTIDE SEQUENCE [LARGE SCALE GENOMIC DNA]</scope>
    <source>
        <strain evidence="6 7">Mada1488</strain>
    </source>
</reference>
<sequence length="303" mass="32631">MFDFTLPLPRGYIVADILNFHARDKDALSEIVSDTPITKQIKKAVLLGDVPTVIDIALDTSLEQACCVALSDAPINIAMQSQAKHIAASMLGLHIDPAAFLAFVETDPVFGPLTARQQGLRIAQSASIFEALTWAIMGQQINVAFAVSLRRSFIRLAGQPHSSGLICYPSPADAARIDIEALTSRQFSRAKAETLLRLADLLASGQIDLQESPANSLDTICAALLAVKGIGPWTVNYALLRGYGYADCSLHGDVAVRAAIANLWGHETRPSIAAAETLLARYRPHRTMAAAHLWASLNKSSNY</sequence>
<dbReference type="GO" id="GO:0006285">
    <property type="term" value="P:base-excision repair, AP site formation"/>
    <property type="evidence" value="ECO:0007669"/>
    <property type="project" value="TreeGrafter"/>
</dbReference>
<comment type="catalytic activity">
    <reaction evidence="1">
        <text>Hydrolysis of alkylated DNA, releasing 3-methyladenine, 3-methylguanine, 7-methylguanine and 7-methyladenine.</text>
        <dbReference type="EC" id="3.2.2.21"/>
    </reaction>
</comment>
<dbReference type="AlphaFoldDB" id="A0A5C0B1V2"/>
<dbReference type="OrthoDB" id="9811249at2"/>
<dbReference type="InterPro" id="IPR011257">
    <property type="entry name" value="DNA_glycosylase"/>
</dbReference>
<keyword evidence="4" id="KW-0234">DNA repair</keyword>
<dbReference type="GO" id="GO:0032131">
    <property type="term" value="F:alkylated DNA binding"/>
    <property type="evidence" value="ECO:0007669"/>
    <property type="project" value="TreeGrafter"/>
</dbReference>
<evidence type="ECO:0000256" key="3">
    <source>
        <dbReference type="ARBA" id="ARBA00022763"/>
    </source>
</evidence>
<dbReference type="KEGG" id="pacr:FXN63_19985"/>
<name>A0A5C0B1V2_9BURK</name>
<dbReference type="InterPro" id="IPR003265">
    <property type="entry name" value="HhH-GPD_domain"/>
</dbReference>
<dbReference type="EMBL" id="CP043046">
    <property type="protein sequence ID" value="QEI07864.1"/>
    <property type="molecule type" value="Genomic_DNA"/>
</dbReference>
<protein>
    <recommendedName>
        <fullName evidence="2">DNA-3-methyladenine glycosylase II</fullName>
        <ecNumber evidence="2">3.2.2.21</ecNumber>
    </recommendedName>
</protein>
<dbReference type="PANTHER" id="PTHR43003:SF13">
    <property type="entry name" value="DNA-3-METHYLADENINE GLYCOSYLASE 2"/>
    <property type="match status" value="1"/>
</dbReference>
<evidence type="ECO:0000256" key="2">
    <source>
        <dbReference type="ARBA" id="ARBA00012000"/>
    </source>
</evidence>
<dbReference type="InterPro" id="IPR051912">
    <property type="entry name" value="Alkylbase_DNA_Glycosylase/TA"/>
</dbReference>
<dbReference type="GO" id="GO:0032993">
    <property type="term" value="C:protein-DNA complex"/>
    <property type="evidence" value="ECO:0007669"/>
    <property type="project" value="TreeGrafter"/>
</dbReference>
<dbReference type="Gene3D" id="1.10.340.30">
    <property type="entry name" value="Hypothetical protein, domain 2"/>
    <property type="match status" value="1"/>
</dbReference>
<dbReference type="Proteomes" id="UP000325161">
    <property type="component" value="Chromosome"/>
</dbReference>
<dbReference type="RefSeq" id="WP_148816911.1">
    <property type="nucleotide sequence ID" value="NZ_CP043046.1"/>
</dbReference>
<proteinExistence type="predicted"/>
<dbReference type="Gene3D" id="1.10.1670.10">
    <property type="entry name" value="Helix-hairpin-Helix base-excision DNA repair enzymes (C-terminal)"/>
    <property type="match status" value="1"/>
</dbReference>
<feature type="domain" description="HhH-GPD" evidence="5">
    <location>
        <begin position="137"/>
        <end position="298"/>
    </location>
</feature>
<dbReference type="GO" id="GO:0006307">
    <property type="term" value="P:DNA alkylation repair"/>
    <property type="evidence" value="ECO:0007669"/>
    <property type="project" value="TreeGrafter"/>
</dbReference>
<dbReference type="GO" id="GO:0043916">
    <property type="term" value="F:DNA-7-methylguanine glycosylase activity"/>
    <property type="evidence" value="ECO:0007669"/>
    <property type="project" value="TreeGrafter"/>
</dbReference>
<evidence type="ECO:0000256" key="1">
    <source>
        <dbReference type="ARBA" id="ARBA00000086"/>
    </source>
</evidence>
<dbReference type="SMART" id="SM00478">
    <property type="entry name" value="ENDO3c"/>
    <property type="match status" value="1"/>
</dbReference>
<dbReference type="GO" id="GO:0008725">
    <property type="term" value="F:DNA-3-methyladenine glycosylase activity"/>
    <property type="evidence" value="ECO:0007669"/>
    <property type="project" value="TreeGrafter"/>
</dbReference>
<evidence type="ECO:0000313" key="7">
    <source>
        <dbReference type="Proteomes" id="UP000325161"/>
    </source>
</evidence>
<dbReference type="CDD" id="cd00056">
    <property type="entry name" value="ENDO3c"/>
    <property type="match status" value="1"/>
</dbReference>